<dbReference type="Proteomes" id="UP000297465">
    <property type="component" value="Unassembled WGS sequence"/>
</dbReference>
<reference evidence="8" key="1">
    <citation type="journal article" date="2019" name="PLoS Negl. Trop. Dis.">
        <title>Revisiting the worldwide diversity of Leptospira species in the environment.</title>
        <authorList>
            <person name="Vincent A.T."/>
            <person name="Schiettekatte O."/>
            <person name="Bourhy P."/>
            <person name="Veyrier F.J."/>
            <person name="Picardeau M."/>
        </authorList>
    </citation>
    <scope>NUCLEOTIDE SEQUENCE [LARGE SCALE GENOMIC DNA]</scope>
    <source>
        <strain evidence="8">201800278</strain>
    </source>
</reference>
<evidence type="ECO:0000256" key="3">
    <source>
        <dbReference type="ARBA" id="ARBA00022806"/>
    </source>
</evidence>
<dbReference type="InterPro" id="IPR001650">
    <property type="entry name" value="Helicase_C-like"/>
</dbReference>
<evidence type="ECO:0000259" key="5">
    <source>
        <dbReference type="PROSITE" id="PS51192"/>
    </source>
</evidence>
<dbReference type="GO" id="GO:0004386">
    <property type="term" value="F:helicase activity"/>
    <property type="evidence" value="ECO:0007669"/>
    <property type="project" value="UniProtKB-KW"/>
</dbReference>
<dbReference type="InterPro" id="IPR014001">
    <property type="entry name" value="Helicase_ATP-bd"/>
</dbReference>
<dbReference type="SUPFAM" id="SSF52540">
    <property type="entry name" value="P-loop containing nucleoside triphosphate hydrolases"/>
    <property type="match status" value="1"/>
</dbReference>
<accession>A0ABY2LRF6</accession>
<gene>
    <name evidence="7" type="ORF">EHQ31_09260</name>
</gene>
<dbReference type="InterPro" id="IPR011545">
    <property type="entry name" value="DEAD/DEAH_box_helicase_dom"/>
</dbReference>
<organism evidence="7 8">
    <name type="scientific">Leptospira montravelensis</name>
    <dbReference type="NCBI Taxonomy" id="2484961"/>
    <lineage>
        <taxon>Bacteria</taxon>
        <taxon>Pseudomonadati</taxon>
        <taxon>Spirochaetota</taxon>
        <taxon>Spirochaetia</taxon>
        <taxon>Leptospirales</taxon>
        <taxon>Leptospiraceae</taxon>
        <taxon>Leptospira</taxon>
    </lineage>
</organism>
<sequence length="838" mass="97554">MEKEVEEILNEILNFELLRTAIKLKFTKRKELEFPDLLLKKSLILLDFLSVKKDEESKRVVLIICSVIWQYRKNEWGGLKDIFILFFSRIGHSPSSVMIDEEFNHETKQFSQFNSYVSSLTVTYLQSLYEIKIRNCKFSLTEFQRNIWHKLDSSNLIGISAPTSAGKSFILALKSLSLVIKKNGSIVYIVPTLSLVSQVSSDFRKLIELFKLDNYQILNTYVSEEETQNTIYVLTQEKAIGAFSRQSKPFQNLRILIVDEIQNIERLESETDTRSKILYDLLQEFKNSNHPDHIIISGPRIENIDNIGKMIFGKNALKEESKNSPVVNFTYSIRSERKNKILNLHCDLLSRPLGIPISENIDLIPKPGGTQYNENTHKFILYILERLGEKSTNIIFSPTTKQARRTALFLADNLDDSINNSLSDLILYIKATVHETYDLCIVLQKGIAYHHAKLPSHVRLVLEKAISLKLISNIICTTTLMQGVNLPAQTIIIRNPNLFIKSRSGETPKLTPYEVANLRGRAGRLMKDLVGRTFVTDENSFIEESDQEQKLFEDEYKEITTGYDQSFEKNRNLVEEQLNYGIEVTLDEPHFLVTYIRQSILKYQRKSLQKLAEVGINLDEKIVKNVLSELLKMEISEEICFANRYWDPFDLNKLYLMRNEFDLPLKHNDRYIAKRLLKIINKFKTEFRIYFDRYIKIQDVPNKENLYSFCINATSWLHQIPLSEILSNSFFDNSEKIDKAIAQLQNDVTYGLPMLLKPIYDILAPNEPFLRYIETGAYLPITRILIEHNVPRETAIYLTNTISNNFQNQEEISFTKIKDEIEKQRDKLPYWLNIQLNF</sequence>
<dbReference type="PROSITE" id="PS51194">
    <property type="entry name" value="HELICASE_CTER"/>
    <property type="match status" value="1"/>
</dbReference>
<dbReference type="SMART" id="SM00487">
    <property type="entry name" value="DEXDc"/>
    <property type="match status" value="1"/>
</dbReference>
<evidence type="ECO:0000256" key="4">
    <source>
        <dbReference type="ARBA" id="ARBA00022840"/>
    </source>
</evidence>
<evidence type="ECO:0000256" key="1">
    <source>
        <dbReference type="ARBA" id="ARBA00022741"/>
    </source>
</evidence>
<dbReference type="RefSeq" id="WP_135575091.1">
    <property type="nucleotide sequence ID" value="NZ_RQFN01000036.1"/>
</dbReference>
<evidence type="ECO:0000313" key="8">
    <source>
        <dbReference type="Proteomes" id="UP000297465"/>
    </source>
</evidence>
<dbReference type="Gene3D" id="3.40.50.300">
    <property type="entry name" value="P-loop containing nucleotide triphosphate hydrolases"/>
    <property type="match status" value="2"/>
</dbReference>
<dbReference type="PANTHER" id="PTHR47961">
    <property type="entry name" value="DNA POLYMERASE THETA, PUTATIVE (AFU_ORTHOLOGUE AFUA_1G05260)-RELATED"/>
    <property type="match status" value="1"/>
</dbReference>
<dbReference type="Pfam" id="PF00270">
    <property type="entry name" value="DEAD"/>
    <property type="match status" value="1"/>
</dbReference>
<dbReference type="PANTHER" id="PTHR47961:SF6">
    <property type="entry name" value="DNA-DIRECTED DNA POLYMERASE"/>
    <property type="match status" value="1"/>
</dbReference>
<dbReference type="InterPro" id="IPR050474">
    <property type="entry name" value="Hel308_SKI2-like"/>
</dbReference>
<keyword evidence="4" id="KW-0067">ATP-binding</keyword>
<evidence type="ECO:0000256" key="2">
    <source>
        <dbReference type="ARBA" id="ARBA00022801"/>
    </source>
</evidence>
<keyword evidence="8" id="KW-1185">Reference proteome</keyword>
<name>A0ABY2LRF6_9LEPT</name>
<dbReference type="EMBL" id="RQFO01000013">
    <property type="protein sequence ID" value="TGL02604.1"/>
    <property type="molecule type" value="Genomic_DNA"/>
</dbReference>
<comment type="caution">
    <text evidence="7">The sequence shown here is derived from an EMBL/GenBank/DDBJ whole genome shotgun (WGS) entry which is preliminary data.</text>
</comment>
<protein>
    <submittedName>
        <fullName evidence="7">DEAD/DEAH box helicase</fullName>
    </submittedName>
</protein>
<evidence type="ECO:0000259" key="6">
    <source>
        <dbReference type="PROSITE" id="PS51194"/>
    </source>
</evidence>
<feature type="domain" description="Helicase ATP-binding" evidence="5">
    <location>
        <begin position="148"/>
        <end position="418"/>
    </location>
</feature>
<proteinExistence type="predicted"/>
<feature type="domain" description="Helicase C-terminal" evidence="6">
    <location>
        <begin position="413"/>
        <end position="574"/>
    </location>
</feature>
<keyword evidence="1" id="KW-0547">Nucleotide-binding</keyword>
<keyword evidence="2" id="KW-0378">Hydrolase</keyword>
<evidence type="ECO:0000313" key="7">
    <source>
        <dbReference type="EMBL" id="TGL02604.1"/>
    </source>
</evidence>
<dbReference type="PROSITE" id="PS51192">
    <property type="entry name" value="HELICASE_ATP_BIND_1"/>
    <property type="match status" value="1"/>
</dbReference>
<keyword evidence="3 7" id="KW-0347">Helicase</keyword>
<dbReference type="InterPro" id="IPR027417">
    <property type="entry name" value="P-loop_NTPase"/>
</dbReference>